<dbReference type="AlphaFoldDB" id="A0A6N0JFA6"/>
<dbReference type="Proteomes" id="UP000509782">
    <property type="component" value="Chromosome"/>
</dbReference>
<dbReference type="InterPro" id="IPR021874">
    <property type="entry name" value="Phage_Mu_Gp27"/>
</dbReference>
<dbReference type="EMBL" id="CP054569">
    <property type="protein sequence ID" value="QKQ45702.1"/>
    <property type="molecule type" value="Genomic_DNA"/>
</dbReference>
<dbReference type="RefSeq" id="WP_174715697.1">
    <property type="nucleotide sequence ID" value="NZ_CADIKP010000028.1"/>
</dbReference>
<name>A0A6N0JFA6_ACHDE</name>
<organism evidence="1 2">
    <name type="scientific">Achromobacter denitrificans</name>
    <name type="common">Alcaligenes denitrificans</name>
    <dbReference type="NCBI Taxonomy" id="32002"/>
    <lineage>
        <taxon>Bacteria</taxon>
        <taxon>Pseudomonadati</taxon>
        <taxon>Pseudomonadota</taxon>
        <taxon>Betaproteobacteria</taxon>
        <taxon>Burkholderiales</taxon>
        <taxon>Alcaligenaceae</taxon>
        <taxon>Achromobacter</taxon>
    </lineage>
</organism>
<dbReference type="Pfam" id="PF11985">
    <property type="entry name" value="Phage_Mu_Gp27"/>
    <property type="match status" value="1"/>
</dbReference>
<evidence type="ECO:0000313" key="1">
    <source>
        <dbReference type="EMBL" id="QKQ45702.1"/>
    </source>
</evidence>
<sequence length="192" mass="21085">MAGKSSIHRLPEEIKAYIEAQLATGCHTLDSLISDLREQFPVEANAGQLPSRSAIGRYGQKLERRLAAIRASTEAAKLIRAHAGDELDARSEALTALVQTELFEAIIELQEADDTEDPGARVEMLSKAAKNIATLARSSVNLKRFQSEAEEAGRRKLLAQQEANLQEVARARGMDAGQVDFWRREFLGINAS</sequence>
<protein>
    <submittedName>
        <fullName evidence="1">DUF3486 family protein</fullName>
    </submittedName>
</protein>
<proteinExistence type="predicted"/>
<gene>
    <name evidence="1" type="ORF">FOC81_02865</name>
</gene>
<accession>A0A6N0JFA6</accession>
<reference evidence="1 2" key="1">
    <citation type="submission" date="2020-05" db="EMBL/GenBank/DDBJ databases">
        <title>FDA dAtabase for Regulatory Grade micrObial Sequences (FDA-ARGOS): Supporting development and validation of Infectious Disease Dx tests.</title>
        <authorList>
            <person name="Sproer C."/>
            <person name="Gronow S."/>
            <person name="Severitt S."/>
            <person name="Schroder I."/>
            <person name="Tallon L."/>
            <person name="Sadzewicz L."/>
            <person name="Zhao X."/>
            <person name="Vavikolanu K."/>
            <person name="Mehta A."/>
            <person name="Aluvathingal J."/>
            <person name="Nadendla S."/>
            <person name="Myers T."/>
            <person name="Yan Y."/>
            <person name="Sichtig H."/>
        </authorList>
    </citation>
    <scope>NUCLEOTIDE SEQUENCE [LARGE SCALE GENOMIC DNA]</scope>
    <source>
        <strain evidence="1 2">FDAARGOS_787</strain>
    </source>
</reference>
<evidence type="ECO:0000313" key="2">
    <source>
        <dbReference type="Proteomes" id="UP000509782"/>
    </source>
</evidence>